<proteinExistence type="predicted"/>
<sequence length="296" mass="32601">MEDTLTLDTTLREKAETLISIFQSNLFQALLDIQEYYEVLLSHSHSYSPCRYQREKKYRYQDDDSPPLEHSPAHLANQMKAPELVHVSEKNLSQIENVHGYVSHSHISPMKASSPPVIVNTDTLEAPAYVNGTEAEMEYEEITLERGNSGLGFSIAGGTDNPHVGDDPSIFITKIIPGGAAAQDGRLRVNDSILFVNEVDVREVTHSTAVEALKDAGSIVRLYVMRRKPASEKIIEIKLIKGPKGLGFSIAGGVGNQHIPGDNSIYVTKIIEGGAAHKDMRLQIGDKILAVRLSSW</sequence>
<dbReference type="InterPro" id="IPR001478">
    <property type="entry name" value="PDZ"/>
</dbReference>
<feature type="domain" description="PDZ" evidence="1">
    <location>
        <begin position="236"/>
        <end position="296"/>
    </location>
</feature>
<dbReference type="InterPro" id="IPR036034">
    <property type="entry name" value="PDZ_sf"/>
</dbReference>
<name>A0AAD1VXC6_PELCU</name>
<dbReference type="Pfam" id="PF10608">
    <property type="entry name" value="MAGUK_N_PEST"/>
    <property type="match status" value="1"/>
</dbReference>
<dbReference type="CDD" id="cd06723">
    <property type="entry name" value="PDZ1_Dlg1-2-4-like"/>
    <property type="match status" value="1"/>
</dbReference>
<protein>
    <submittedName>
        <fullName evidence="3">Disks large homolog 4 isoform X1</fullName>
    </submittedName>
</protein>
<evidence type="ECO:0000259" key="1">
    <source>
        <dbReference type="PROSITE" id="PS50106"/>
    </source>
</evidence>
<keyword evidence="4" id="KW-1185">Reference proteome</keyword>
<dbReference type="InterPro" id="IPR004172">
    <property type="entry name" value="L27_dom"/>
</dbReference>
<dbReference type="InterPro" id="IPR050614">
    <property type="entry name" value="Synaptic_Scaffolding_LAP-MAGUK"/>
</dbReference>
<dbReference type="PANTHER" id="PTHR23119">
    <property type="entry name" value="DISCS LARGE"/>
    <property type="match status" value="1"/>
</dbReference>
<gene>
    <name evidence="3" type="ORF">PECUL_23A008875</name>
</gene>
<organism evidence="3 4">
    <name type="scientific">Pelobates cultripes</name>
    <name type="common">Western spadefoot toad</name>
    <dbReference type="NCBI Taxonomy" id="61616"/>
    <lineage>
        <taxon>Eukaryota</taxon>
        <taxon>Metazoa</taxon>
        <taxon>Chordata</taxon>
        <taxon>Craniata</taxon>
        <taxon>Vertebrata</taxon>
        <taxon>Euteleostomi</taxon>
        <taxon>Amphibia</taxon>
        <taxon>Batrachia</taxon>
        <taxon>Anura</taxon>
        <taxon>Pelobatoidea</taxon>
        <taxon>Pelobatidae</taxon>
        <taxon>Pelobates</taxon>
    </lineage>
</organism>
<reference evidence="3" key="1">
    <citation type="submission" date="2022-03" db="EMBL/GenBank/DDBJ databases">
        <authorList>
            <person name="Alioto T."/>
            <person name="Alioto T."/>
            <person name="Gomez Garrido J."/>
        </authorList>
    </citation>
    <scope>NUCLEOTIDE SEQUENCE</scope>
</reference>
<dbReference type="InterPro" id="IPR015143">
    <property type="entry name" value="L27_1"/>
</dbReference>
<dbReference type="FunFam" id="2.30.42.10:FF:000002">
    <property type="entry name" value="Disks large homolog 4 isoform 2"/>
    <property type="match status" value="1"/>
</dbReference>
<dbReference type="GO" id="GO:0097113">
    <property type="term" value="P:AMPA glutamate receptor clustering"/>
    <property type="evidence" value="ECO:0007669"/>
    <property type="project" value="TreeGrafter"/>
</dbReference>
<dbReference type="GO" id="GO:0098839">
    <property type="term" value="C:postsynaptic density membrane"/>
    <property type="evidence" value="ECO:0007669"/>
    <property type="project" value="TreeGrafter"/>
</dbReference>
<feature type="domain" description="L27" evidence="2">
    <location>
        <begin position="1"/>
        <end position="45"/>
    </location>
</feature>
<dbReference type="InterPro" id="IPR019590">
    <property type="entry name" value="DLG1_PEST_dom"/>
</dbReference>
<evidence type="ECO:0000313" key="4">
    <source>
        <dbReference type="Proteomes" id="UP001295444"/>
    </source>
</evidence>
<dbReference type="PROSITE" id="PS50106">
    <property type="entry name" value="PDZ"/>
    <property type="match status" value="2"/>
</dbReference>
<dbReference type="GO" id="GO:0007268">
    <property type="term" value="P:chemical synaptic transmission"/>
    <property type="evidence" value="ECO:0007669"/>
    <property type="project" value="TreeGrafter"/>
</dbReference>
<dbReference type="SUPFAM" id="SSF50156">
    <property type="entry name" value="PDZ domain-like"/>
    <property type="match status" value="2"/>
</dbReference>
<evidence type="ECO:0000259" key="2">
    <source>
        <dbReference type="PROSITE" id="PS51022"/>
    </source>
</evidence>
<dbReference type="GO" id="GO:0019901">
    <property type="term" value="F:protein kinase binding"/>
    <property type="evidence" value="ECO:0007669"/>
    <property type="project" value="TreeGrafter"/>
</dbReference>
<dbReference type="InterPro" id="IPR036892">
    <property type="entry name" value="L27_dom_sf"/>
</dbReference>
<dbReference type="GO" id="GO:0016323">
    <property type="term" value="C:basolateral plasma membrane"/>
    <property type="evidence" value="ECO:0007669"/>
    <property type="project" value="TreeGrafter"/>
</dbReference>
<dbReference type="PROSITE" id="PS51022">
    <property type="entry name" value="L27"/>
    <property type="match status" value="1"/>
</dbReference>
<dbReference type="Pfam" id="PF09058">
    <property type="entry name" value="L27_1"/>
    <property type="match status" value="1"/>
</dbReference>
<dbReference type="GO" id="GO:0031594">
    <property type="term" value="C:neuromuscular junction"/>
    <property type="evidence" value="ECO:0007669"/>
    <property type="project" value="TreeGrafter"/>
</dbReference>
<dbReference type="Proteomes" id="UP001295444">
    <property type="component" value="Chromosome 03"/>
</dbReference>
<dbReference type="AlphaFoldDB" id="A0AAD1VXC6"/>
<dbReference type="Gene3D" id="2.30.42.10">
    <property type="match status" value="2"/>
</dbReference>
<dbReference type="GO" id="GO:0035255">
    <property type="term" value="F:ionotropic glutamate receptor binding"/>
    <property type="evidence" value="ECO:0007669"/>
    <property type="project" value="TreeGrafter"/>
</dbReference>
<dbReference type="GO" id="GO:0098609">
    <property type="term" value="P:cell-cell adhesion"/>
    <property type="evidence" value="ECO:0007669"/>
    <property type="project" value="TreeGrafter"/>
</dbReference>
<dbReference type="Gene3D" id="1.10.287.470">
    <property type="entry name" value="Helix hairpin bin"/>
    <property type="match status" value="1"/>
</dbReference>
<dbReference type="SMART" id="SM01277">
    <property type="entry name" value="MAGUK_N_PEST"/>
    <property type="match status" value="1"/>
</dbReference>
<dbReference type="SMART" id="SM00228">
    <property type="entry name" value="PDZ"/>
    <property type="match status" value="1"/>
</dbReference>
<dbReference type="GO" id="GO:0045197">
    <property type="term" value="P:establishment or maintenance of epithelial cell apical/basal polarity"/>
    <property type="evidence" value="ECO:0007669"/>
    <property type="project" value="TreeGrafter"/>
</dbReference>
<dbReference type="Pfam" id="PF00595">
    <property type="entry name" value="PDZ"/>
    <property type="match status" value="2"/>
</dbReference>
<feature type="domain" description="PDZ" evidence="1">
    <location>
        <begin position="141"/>
        <end position="228"/>
    </location>
</feature>
<dbReference type="PANTHER" id="PTHR23119:SF33">
    <property type="entry name" value="DISKS LARGE HOMOLOG 4"/>
    <property type="match status" value="1"/>
</dbReference>
<evidence type="ECO:0000313" key="3">
    <source>
        <dbReference type="EMBL" id="CAH2272350.1"/>
    </source>
</evidence>
<dbReference type="GO" id="GO:0098970">
    <property type="term" value="P:postsynaptic neurotransmitter receptor diffusion trapping"/>
    <property type="evidence" value="ECO:0007669"/>
    <property type="project" value="TreeGrafter"/>
</dbReference>
<accession>A0AAD1VXC6</accession>
<dbReference type="GO" id="GO:0043005">
    <property type="term" value="C:neuron projection"/>
    <property type="evidence" value="ECO:0007669"/>
    <property type="project" value="TreeGrafter"/>
</dbReference>
<dbReference type="EMBL" id="OW240914">
    <property type="protein sequence ID" value="CAH2272350.1"/>
    <property type="molecule type" value="Genomic_DNA"/>
</dbReference>
<dbReference type="SUPFAM" id="SSF101288">
    <property type="entry name" value="L27 domain"/>
    <property type="match status" value="1"/>
</dbReference>